<sequence>MNTNELNHLIQKCYSIEKQLGGNAEATKKVKKSREFDTIKDLLIAKIFQISKLQDQRDEKMAKYGNDRDQIAMGVQIRDEIHEVDRMIKQMGESLERMSRNGKKYSPQEIELRSKILQKYKQNVENLKLREQGERAEDTENEKPLLLKDLQQQLYKNKPNREVVYQITKDEQEALDRFAKNDLIIDEKVDVIIDGVEQWKAKAQGIRQKIDQTIGQIHQNHIQVDKTNKTLQYSNKQLKELLIKFRQPNKFCLDITLFLLFLGIIGVIVNMFYSKK</sequence>
<reference evidence="2" key="1">
    <citation type="submission" date="2021-01" db="EMBL/GenBank/DDBJ databases">
        <authorList>
            <consortium name="Genoscope - CEA"/>
            <person name="William W."/>
        </authorList>
    </citation>
    <scope>NUCLEOTIDE SEQUENCE</scope>
</reference>
<accession>A0A8S1SQG9</accession>
<protein>
    <recommendedName>
        <fullName evidence="4">t-SNARE coiled-coil homology domain-containing protein</fullName>
    </recommendedName>
</protein>
<dbReference type="AlphaFoldDB" id="A0A8S1SQG9"/>
<keyword evidence="3" id="KW-1185">Reference proteome</keyword>
<evidence type="ECO:0000256" key="1">
    <source>
        <dbReference type="SAM" id="Phobius"/>
    </source>
</evidence>
<proteinExistence type="predicted"/>
<gene>
    <name evidence="2" type="ORF">POCTA_138.1.T0130353</name>
</gene>
<evidence type="ECO:0000313" key="2">
    <source>
        <dbReference type="EMBL" id="CAD8142190.1"/>
    </source>
</evidence>
<evidence type="ECO:0000313" key="3">
    <source>
        <dbReference type="Proteomes" id="UP000683925"/>
    </source>
</evidence>
<keyword evidence="1" id="KW-0812">Transmembrane</keyword>
<dbReference type="EMBL" id="CAJJDP010000012">
    <property type="protein sequence ID" value="CAD8142190.1"/>
    <property type="molecule type" value="Genomic_DNA"/>
</dbReference>
<dbReference type="OMA" id="HEVDRMI"/>
<dbReference type="OrthoDB" id="305936at2759"/>
<organism evidence="2 3">
    <name type="scientific">Paramecium octaurelia</name>
    <dbReference type="NCBI Taxonomy" id="43137"/>
    <lineage>
        <taxon>Eukaryota</taxon>
        <taxon>Sar</taxon>
        <taxon>Alveolata</taxon>
        <taxon>Ciliophora</taxon>
        <taxon>Intramacronucleata</taxon>
        <taxon>Oligohymenophorea</taxon>
        <taxon>Peniculida</taxon>
        <taxon>Parameciidae</taxon>
        <taxon>Paramecium</taxon>
    </lineage>
</organism>
<evidence type="ECO:0008006" key="4">
    <source>
        <dbReference type="Google" id="ProtNLM"/>
    </source>
</evidence>
<keyword evidence="1" id="KW-0472">Membrane</keyword>
<feature type="transmembrane region" description="Helical" evidence="1">
    <location>
        <begin position="251"/>
        <end position="273"/>
    </location>
</feature>
<keyword evidence="1" id="KW-1133">Transmembrane helix</keyword>
<comment type="caution">
    <text evidence="2">The sequence shown here is derived from an EMBL/GenBank/DDBJ whole genome shotgun (WGS) entry which is preliminary data.</text>
</comment>
<name>A0A8S1SQG9_PAROT</name>
<dbReference type="Proteomes" id="UP000683925">
    <property type="component" value="Unassembled WGS sequence"/>
</dbReference>